<protein>
    <recommendedName>
        <fullName evidence="2">WLM domain-containing protein</fullName>
    </recommendedName>
</protein>
<feature type="region of interest" description="Disordered" evidence="1">
    <location>
        <begin position="169"/>
        <end position="192"/>
    </location>
</feature>
<reference evidence="3" key="1">
    <citation type="submission" date="2015-10" db="EMBL/GenBank/DDBJ databases">
        <authorList>
            <person name="Regsiter A."/>
            <person name="william w."/>
        </authorList>
    </citation>
    <scope>NUCLEOTIDE SEQUENCE</scope>
    <source>
        <strain evidence="3">Montdore</strain>
    </source>
</reference>
<dbReference type="GO" id="GO:0070628">
    <property type="term" value="F:proteasome binding"/>
    <property type="evidence" value="ECO:0007669"/>
    <property type="project" value="TreeGrafter"/>
</dbReference>
<accession>A0A292PXT7</accession>
<sequence length="221" mass="24366">MARTAPATPYTFQTLRPLAHLPYSATSHAFLARLAADPGIRHVMQKYRWTVPLLLEMEPLGNTTHDGKTLGLNRNRGAVIELRLRTDWYDGWRDYKTVRRTLCHELAHIVWDSHGREFWDLTNKLEREVEANDWKSGGRALTDQVFYNPPEAEVLEGKKGWEGGEFRLGGGGGPAAAVKTSGASTAEGSQPSMREVLAKAAEERMKRQAAAAAAAAGGQKA</sequence>
<dbReference type="Pfam" id="PF08325">
    <property type="entry name" value="WLM"/>
    <property type="match status" value="1"/>
</dbReference>
<dbReference type="Proteomes" id="UP001412239">
    <property type="component" value="Unassembled WGS sequence"/>
</dbReference>
<dbReference type="PANTHER" id="PTHR47795">
    <property type="entry name" value="UBIQUITIN AND WLM DOMAIN-CONTAINING METALLOPROTEASE SPCC1442.07C"/>
    <property type="match status" value="1"/>
</dbReference>
<proteinExistence type="predicted"/>
<evidence type="ECO:0000313" key="3">
    <source>
        <dbReference type="EMBL" id="CUS11313.1"/>
    </source>
</evidence>
<dbReference type="EMBL" id="LN891025">
    <property type="protein sequence ID" value="CUS11313.1"/>
    <property type="molecule type" value="Genomic_DNA"/>
</dbReference>
<dbReference type="PANTHER" id="PTHR47795:SF1">
    <property type="entry name" value="DNA-DEPENDENT METALLOPROTEASE WSS1 HOMOLOG 2"/>
    <property type="match status" value="1"/>
</dbReference>
<dbReference type="AlphaFoldDB" id="A0A292PXT7"/>
<name>A0A292PXT7_9PEZI</name>
<evidence type="ECO:0000259" key="2">
    <source>
        <dbReference type="PROSITE" id="PS51397"/>
    </source>
</evidence>
<feature type="domain" description="WLM" evidence="2">
    <location>
        <begin position="3"/>
        <end position="206"/>
    </location>
</feature>
<evidence type="ECO:0000256" key="1">
    <source>
        <dbReference type="SAM" id="MobiDB-lite"/>
    </source>
</evidence>
<dbReference type="InterPro" id="IPR013536">
    <property type="entry name" value="WLM_dom"/>
</dbReference>
<dbReference type="PROSITE" id="PS51397">
    <property type="entry name" value="WLM"/>
    <property type="match status" value="1"/>
</dbReference>
<gene>
    <name evidence="3" type="ORF">GSTUAT00004590001</name>
</gene>
<organism evidence="3 4">
    <name type="scientific">Tuber aestivum</name>
    <name type="common">summer truffle</name>
    <dbReference type="NCBI Taxonomy" id="59557"/>
    <lineage>
        <taxon>Eukaryota</taxon>
        <taxon>Fungi</taxon>
        <taxon>Dikarya</taxon>
        <taxon>Ascomycota</taxon>
        <taxon>Pezizomycotina</taxon>
        <taxon>Pezizomycetes</taxon>
        <taxon>Pezizales</taxon>
        <taxon>Tuberaceae</taxon>
        <taxon>Tuber</taxon>
    </lineage>
</organism>
<keyword evidence="4" id="KW-1185">Reference proteome</keyword>
<evidence type="ECO:0000313" key="4">
    <source>
        <dbReference type="Proteomes" id="UP001412239"/>
    </source>
</evidence>
<feature type="compositionally biased region" description="Polar residues" evidence="1">
    <location>
        <begin position="181"/>
        <end position="192"/>
    </location>
</feature>